<evidence type="ECO:0000313" key="4">
    <source>
        <dbReference type="Proteomes" id="UP000050509"/>
    </source>
</evidence>
<feature type="compositionally biased region" description="Low complexity" evidence="1">
    <location>
        <begin position="27"/>
        <end position="37"/>
    </location>
</feature>
<keyword evidence="2" id="KW-0732">Signal</keyword>
<protein>
    <submittedName>
        <fullName evidence="3">Uncharacterized protein</fullName>
    </submittedName>
</protein>
<evidence type="ECO:0000256" key="1">
    <source>
        <dbReference type="SAM" id="MobiDB-lite"/>
    </source>
</evidence>
<keyword evidence="4" id="KW-1185">Reference proteome</keyword>
<evidence type="ECO:0000256" key="2">
    <source>
        <dbReference type="SAM" id="SignalP"/>
    </source>
</evidence>
<feature type="region of interest" description="Disordered" evidence="1">
    <location>
        <begin position="27"/>
        <end position="63"/>
    </location>
</feature>
<feature type="compositionally biased region" description="Polar residues" evidence="1">
    <location>
        <begin position="42"/>
        <end position="60"/>
    </location>
</feature>
<gene>
    <name evidence="3" type="ORF">SE17_40995</name>
</gene>
<dbReference type="EMBL" id="LJCR01003130">
    <property type="protein sequence ID" value="KPV47894.1"/>
    <property type="molecule type" value="Genomic_DNA"/>
</dbReference>
<comment type="caution">
    <text evidence="3">The sequence shown here is derived from an EMBL/GenBank/DDBJ whole genome shotgun (WGS) entry which is preliminary data.</text>
</comment>
<proteinExistence type="predicted"/>
<dbReference type="Proteomes" id="UP000050509">
    <property type="component" value="Unassembled WGS sequence"/>
</dbReference>
<accession>A0A0P9H1J0</accession>
<sequence>MRPRLFAVCLLLLILLSYLSVPAQPAAAQADPARGQPEQIVLTPNANPRPSLAGTQNYVSPPNAASRPFSHMLLRWESSLPDGAALDLQIRASTDGTNWTAWQD</sequence>
<feature type="chain" id="PRO_5006158170" evidence="2">
    <location>
        <begin position="24"/>
        <end position="104"/>
    </location>
</feature>
<evidence type="ECO:0000313" key="3">
    <source>
        <dbReference type="EMBL" id="KPV47894.1"/>
    </source>
</evidence>
<organism evidence="3 4">
    <name type="scientific">Kouleothrix aurantiaca</name>
    <dbReference type="NCBI Taxonomy" id="186479"/>
    <lineage>
        <taxon>Bacteria</taxon>
        <taxon>Bacillati</taxon>
        <taxon>Chloroflexota</taxon>
        <taxon>Chloroflexia</taxon>
        <taxon>Chloroflexales</taxon>
        <taxon>Roseiflexineae</taxon>
        <taxon>Roseiflexaceae</taxon>
        <taxon>Kouleothrix</taxon>
    </lineage>
</organism>
<feature type="non-terminal residue" evidence="3">
    <location>
        <position position="104"/>
    </location>
</feature>
<feature type="signal peptide" evidence="2">
    <location>
        <begin position="1"/>
        <end position="23"/>
    </location>
</feature>
<reference evidence="3 4" key="1">
    <citation type="submission" date="2015-09" db="EMBL/GenBank/DDBJ databases">
        <title>Draft genome sequence of Kouleothrix aurantiaca JCM 19913.</title>
        <authorList>
            <person name="Hemp J."/>
        </authorList>
    </citation>
    <scope>NUCLEOTIDE SEQUENCE [LARGE SCALE GENOMIC DNA]</scope>
    <source>
        <strain evidence="3 4">COM-B</strain>
    </source>
</reference>
<dbReference type="AlphaFoldDB" id="A0A0P9H1J0"/>
<name>A0A0P9H1J0_9CHLR</name>